<dbReference type="Proteomes" id="UP000225706">
    <property type="component" value="Unassembled WGS sequence"/>
</dbReference>
<comment type="caution">
    <text evidence="1">The sequence shown here is derived from an EMBL/GenBank/DDBJ whole genome shotgun (WGS) entry which is preliminary data.</text>
</comment>
<dbReference type="OrthoDB" id="9871079at2759"/>
<dbReference type="Pfam" id="PF15134">
    <property type="entry name" value="CEP15-like"/>
    <property type="match status" value="1"/>
</dbReference>
<sequence length="118" mass="13871">MEERNKLTKWLAREAQLNHKHEEILVKREMLLAENEALMSSQQKKLQLTSSDFQRTKARNEQLVQELEALQNGLGKMASMCSNDAQFISLKESYWKMVEQEFPRWIAKNEASKSKDQN</sequence>
<gene>
    <name evidence="1" type="ORF">AWC38_SpisGene13123</name>
</gene>
<dbReference type="EMBL" id="LSMT01000242">
    <property type="protein sequence ID" value="PFX22376.1"/>
    <property type="molecule type" value="Genomic_DNA"/>
</dbReference>
<dbReference type="PANTHER" id="PTHR14286:SF2">
    <property type="entry name" value="CENTROSOMAL PROTEIN 15 KDA"/>
    <property type="match status" value="1"/>
</dbReference>
<protein>
    <submittedName>
        <fullName evidence="1">Uncharacterized protein</fullName>
    </submittedName>
</protein>
<evidence type="ECO:0000313" key="2">
    <source>
        <dbReference type="Proteomes" id="UP000225706"/>
    </source>
</evidence>
<proteinExistence type="predicted"/>
<dbReference type="PANTHER" id="PTHR14286">
    <property type="entry name" value="GENE, 49355-RELATED"/>
    <property type="match status" value="1"/>
</dbReference>
<evidence type="ECO:0000313" key="1">
    <source>
        <dbReference type="EMBL" id="PFX22376.1"/>
    </source>
</evidence>
<accession>A0A2B4RZ02</accession>
<organism evidence="1 2">
    <name type="scientific">Stylophora pistillata</name>
    <name type="common">Smooth cauliflower coral</name>
    <dbReference type="NCBI Taxonomy" id="50429"/>
    <lineage>
        <taxon>Eukaryota</taxon>
        <taxon>Metazoa</taxon>
        <taxon>Cnidaria</taxon>
        <taxon>Anthozoa</taxon>
        <taxon>Hexacorallia</taxon>
        <taxon>Scleractinia</taxon>
        <taxon>Astrocoeniina</taxon>
        <taxon>Pocilloporidae</taxon>
        <taxon>Stylophora</taxon>
    </lineage>
</organism>
<dbReference type="InterPro" id="IPR028006">
    <property type="entry name" value="CEP15-like"/>
</dbReference>
<keyword evidence="2" id="KW-1185">Reference proteome</keyword>
<dbReference type="AlphaFoldDB" id="A0A2B4RZ02"/>
<reference evidence="2" key="1">
    <citation type="journal article" date="2017" name="bioRxiv">
        <title>Comparative analysis of the genomes of Stylophora pistillata and Acropora digitifera provides evidence for extensive differences between species of corals.</title>
        <authorList>
            <person name="Voolstra C.R."/>
            <person name="Li Y."/>
            <person name="Liew Y.J."/>
            <person name="Baumgarten S."/>
            <person name="Zoccola D."/>
            <person name="Flot J.-F."/>
            <person name="Tambutte S."/>
            <person name="Allemand D."/>
            <person name="Aranda M."/>
        </authorList>
    </citation>
    <scope>NUCLEOTIDE SEQUENCE [LARGE SCALE GENOMIC DNA]</scope>
</reference>
<name>A0A2B4RZ02_STYPI</name>